<sequence length="362" mass="40363">MTSRISTDGRVAPAGGRGEDDPYGYLMVHFIEDPDGYAERIYFDLSQGDDPMRWTPLYSGRPRLTSTLGTTGVRDPYIVRNPDTGRVYVLATDLRVFGGDSSQGTGWGYWSHHGSTDLMVWQSDDLVDWSGPTRLDVSVRQDGTRAQMGMAWAPECLWVPDLDGPGQGAFVLYWSSKLFADGDLDHADPSVHDRVLWGVTTDFTQEHFRYGGILIDTGGDSIDTTMLQRPLPDGGLRTYRATKDNTFGRGIWLDATDDPRWWLPQARWETIQEGIGARYVPDGNPSGVEGPALYANHSRDRFYLLVDVIPSIGYRPMVSDDPDTGFGYPQASDFSLAPHTKHGGVISLTRTEYDRLEPLVDR</sequence>
<reference evidence="1 2" key="1">
    <citation type="submission" date="2024-02" db="EMBL/GenBank/DDBJ databases">
        <title>Bifidobacterium honeyensis sp. nov., isolated from the comb honey.</title>
        <authorList>
            <person name="Liu W."/>
            <person name="Li Y."/>
        </authorList>
    </citation>
    <scope>NUCLEOTIDE SEQUENCE [LARGE SCALE GENOMIC DNA]</scope>
    <source>
        <strain evidence="1 2">IMAU50988</strain>
    </source>
</reference>
<dbReference type="PANTHER" id="PTHR43301">
    <property type="entry name" value="ARABINAN ENDO-1,5-ALPHA-L-ARABINOSIDASE"/>
    <property type="match status" value="1"/>
</dbReference>
<dbReference type="RefSeq" id="WP_340469891.1">
    <property type="nucleotide sequence ID" value="NZ_JBANBB010000002.1"/>
</dbReference>
<proteinExistence type="predicted"/>
<evidence type="ECO:0000313" key="1">
    <source>
        <dbReference type="EMBL" id="MEK0307173.1"/>
    </source>
</evidence>
<keyword evidence="1" id="KW-0378">Hydrolase</keyword>
<dbReference type="Gene3D" id="2.115.10.20">
    <property type="entry name" value="Glycosyl hydrolase domain, family 43"/>
    <property type="match status" value="1"/>
</dbReference>
<dbReference type="Proteomes" id="UP001373159">
    <property type="component" value="Unassembled WGS sequence"/>
</dbReference>
<evidence type="ECO:0000313" key="2">
    <source>
        <dbReference type="Proteomes" id="UP001373159"/>
    </source>
</evidence>
<comment type="caution">
    <text evidence="1">The sequence shown here is derived from an EMBL/GenBank/DDBJ whole genome shotgun (WGS) entry which is preliminary data.</text>
</comment>
<dbReference type="EMBL" id="JBANBB010000002">
    <property type="protein sequence ID" value="MEK0307173.1"/>
    <property type="molecule type" value="Genomic_DNA"/>
</dbReference>
<dbReference type="InterPro" id="IPR050727">
    <property type="entry name" value="GH43_arabinanases"/>
</dbReference>
<gene>
    <name evidence="1" type="ORF">V8P97_06835</name>
</gene>
<organism evidence="1 2">
    <name type="scientific">Bifidobacterium favimelis</name>
    <dbReference type="NCBI Taxonomy" id="3122979"/>
    <lineage>
        <taxon>Bacteria</taxon>
        <taxon>Bacillati</taxon>
        <taxon>Actinomycetota</taxon>
        <taxon>Actinomycetes</taxon>
        <taxon>Bifidobacteriales</taxon>
        <taxon>Bifidobacteriaceae</taxon>
        <taxon>Bifidobacterium</taxon>
    </lineage>
</organism>
<name>A0ABU8ZQK7_9BIFI</name>
<dbReference type="PANTHER" id="PTHR43301:SF3">
    <property type="entry name" value="ARABINAN ENDO-1,5-ALPHA-L-ARABINOSIDASE A-RELATED"/>
    <property type="match status" value="1"/>
</dbReference>
<dbReference type="CDD" id="cd08983">
    <property type="entry name" value="GH43_Bt3655-like"/>
    <property type="match status" value="1"/>
</dbReference>
<dbReference type="GO" id="GO:0016787">
    <property type="term" value="F:hydrolase activity"/>
    <property type="evidence" value="ECO:0007669"/>
    <property type="project" value="UniProtKB-KW"/>
</dbReference>
<accession>A0ABU8ZQK7</accession>
<protein>
    <submittedName>
        <fullName evidence="1">Glycoside hydrolase family 43 protein</fullName>
    </submittedName>
</protein>
<dbReference type="InterPro" id="IPR023296">
    <property type="entry name" value="Glyco_hydro_beta-prop_sf"/>
</dbReference>
<dbReference type="SUPFAM" id="SSF75005">
    <property type="entry name" value="Arabinanase/levansucrase/invertase"/>
    <property type="match status" value="1"/>
</dbReference>
<keyword evidence="2" id="KW-1185">Reference proteome</keyword>